<organism evidence="1">
    <name type="scientific">marine sediment metagenome</name>
    <dbReference type="NCBI Taxonomy" id="412755"/>
    <lineage>
        <taxon>unclassified sequences</taxon>
        <taxon>metagenomes</taxon>
        <taxon>ecological metagenomes</taxon>
    </lineage>
</organism>
<proteinExistence type="predicted"/>
<gene>
    <name evidence="1" type="ORF">LCGC14_1710850</name>
</gene>
<comment type="caution">
    <text evidence="1">The sequence shown here is derived from an EMBL/GenBank/DDBJ whole genome shotgun (WGS) entry which is preliminary data.</text>
</comment>
<protein>
    <submittedName>
        <fullName evidence="1">Uncharacterized protein</fullName>
    </submittedName>
</protein>
<accession>A0A0F9I2U8</accession>
<sequence length="129" mass="14876">MKYLIAIVIIVSLCLLPLVPTTYTTSYTTKIPENYTITESYTEYVPRQGERAVYHEDPARTQWRNSIKTSIEDAIPPVTRPSYYTIEYFTYNKAVSMSRQVTKIRLVDKVVEVELVEYISIVGWLLGGN</sequence>
<reference evidence="1" key="1">
    <citation type="journal article" date="2015" name="Nature">
        <title>Complex archaea that bridge the gap between prokaryotes and eukaryotes.</title>
        <authorList>
            <person name="Spang A."/>
            <person name="Saw J.H."/>
            <person name="Jorgensen S.L."/>
            <person name="Zaremba-Niedzwiedzka K."/>
            <person name="Martijn J."/>
            <person name="Lind A.E."/>
            <person name="van Eijk R."/>
            <person name="Schleper C."/>
            <person name="Guy L."/>
            <person name="Ettema T.J."/>
        </authorList>
    </citation>
    <scope>NUCLEOTIDE SEQUENCE</scope>
</reference>
<dbReference type="EMBL" id="LAZR01015255">
    <property type="protein sequence ID" value="KKM13969.1"/>
    <property type="molecule type" value="Genomic_DNA"/>
</dbReference>
<evidence type="ECO:0000313" key="1">
    <source>
        <dbReference type="EMBL" id="KKM13969.1"/>
    </source>
</evidence>
<dbReference type="AlphaFoldDB" id="A0A0F9I2U8"/>
<name>A0A0F9I2U8_9ZZZZ</name>